<accession>A0AC60NT63</accession>
<gene>
    <name evidence="1" type="ORF">HPB47_012620</name>
</gene>
<keyword evidence="2" id="KW-1185">Reference proteome</keyword>
<protein>
    <submittedName>
        <fullName evidence="1">Uncharacterized protein</fullName>
    </submittedName>
</protein>
<sequence>MSVARLLPLALVPFYSAFLFKATLRGPPLVKFTFADVYDYIVVGGGSAGAVVASRLSEDPGVSVLLLEAGGLPNFFLDVPLLAAEIQQTKFDWAYRTVPQEVSCFGLKNRQSLWPRGKVLGGSSVLNYMLYVRGNRRDYDRWERELGCLGWGWDSVLPYFLKSEDNRDPEIAFNGYHGRGGYLTVSTAPYTSPLAHAFVASGMALGYPNLDPNGPVQTGFAIPQGTVRRGGRCSTAKAFLEPCRGRQNLHILILFSEMKRASTVLFRHRRLQRSVRARREIILSAGSVSSPQLLMLSGIGPRRHLESLGIRVISDLPVGENLQDHIGGAGISFSINDSVSVVRKRFNPKTAFDYFLKGQGPLTVLGGVEGIGFLRTKYNAESDDWPDAEIHFVSSSPAADGGHTIRRVMGMTDELFNRVYKPYLNMDSFTMYPVLLRPKSRGWIKLRSADPNDHPVIDPRYLTELQDVLVLVEAMKQLIALGLSEPFRKFDAQIFATDFPGCEVYAPYSDEHLACLARTYTATIYHPSGTCRMGDARDPTTVVDPELRVLGVSGLRVVDASVFPDIPSGNTNAPVIMVAEKASDMIRKSRAFTWRPASLFGSHDWLWDR</sequence>
<organism evidence="1 2">
    <name type="scientific">Ixodes persulcatus</name>
    <name type="common">Taiga tick</name>
    <dbReference type="NCBI Taxonomy" id="34615"/>
    <lineage>
        <taxon>Eukaryota</taxon>
        <taxon>Metazoa</taxon>
        <taxon>Ecdysozoa</taxon>
        <taxon>Arthropoda</taxon>
        <taxon>Chelicerata</taxon>
        <taxon>Arachnida</taxon>
        <taxon>Acari</taxon>
        <taxon>Parasitiformes</taxon>
        <taxon>Ixodida</taxon>
        <taxon>Ixodoidea</taxon>
        <taxon>Ixodidae</taxon>
        <taxon>Ixodinae</taxon>
        <taxon>Ixodes</taxon>
    </lineage>
</organism>
<evidence type="ECO:0000313" key="1">
    <source>
        <dbReference type="EMBL" id="KAG0410259.1"/>
    </source>
</evidence>
<name>A0AC60NT63_IXOPE</name>
<comment type="caution">
    <text evidence="1">The sequence shown here is derived from an EMBL/GenBank/DDBJ whole genome shotgun (WGS) entry which is preliminary data.</text>
</comment>
<proteinExistence type="predicted"/>
<dbReference type="Proteomes" id="UP000805193">
    <property type="component" value="Unassembled WGS sequence"/>
</dbReference>
<dbReference type="EMBL" id="JABSTQ010011541">
    <property type="protein sequence ID" value="KAG0410259.1"/>
    <property type="molecule type" value="Genomic_DNA"/>
</dbReference>
<evidence type="ECO:0000313" key="2">
    <source>
        <dbReference type="Proteomes" id="UP000805193"/>
    </source>
</evidence>
<reference evidence="1 2" key="1">
    <citation type="journal article" date="2020" name="Cell">
        <title>Large-Scale Comparative Analyses of Tick Genomes Elucidate Their Genetic Diversity and Vector Capacities.</title>
        <authorList>
            <consortium name="Tick Genome and Microbiome Consortium (TIGMIC)"/>
            <person name="Jia N."/>
            <person name="Wang J."/>
            <person name="Shi W."/>
            <person name="Du L."/>
            <person name="Sun Y."/>
            <person name="Zhan W."/>
            <person name="Jiang J.F."/>
            <person name="Wang Q."/>
            <person name="Zhang B."/>
            <person name="Ji P."/>
            <person name="Bell-Sakyi L."/>
            <person name="Cui X.M."/>
            <person name="Yuan T.T."/>
            <person name="Jiang B.G."/>
            <person name="Yang W.F."/>
            <person name="Lam T.T."/>
            <person name="Chang Q.C."/>
            <person name="Ding S.J."/>
            <person name="Wang X.J."/>
            <person name="Zhu J.G."/>
            <person name="Ruan X.D."/>
            <person name="Zhao L."/>
            <person name="Wei J.T."/>
            <person name="Ye R.Z."/>
            <person name="Que T.C."/>
            <person name="Du C.H."/>
            <person name="Zhou Y.H."/>
            <person name="Cheng J.X."/>
            <person name="Dai P.F."/>
            <person name="Guo W.B."/>
            <person name="Han X.H."/>
            <person name="Huang E.J."/>
            <person name="Li L.F."/>
            <person name="Wei W."/>
            <person name="Gao Y.C."/>
            <person name="Liu J.Z."/>
            <person name="Shao H.Z."/>
            <person name="Wang X."/>
            <person name="Wang C.C."/>
            <person name="Yang T.C."/>
            <person name="Huo Q.B."/>
            <person name="Li W."/>
            <person name="Chen H.Y."/>
            <person name="Chen S.E."/>
            <person name="Zhou L.G."/>
            <person name="Ni X.B."/>
            <person name="Tian J.H."/>
            <person name="Sheng Y."/>
            <person name="Liu T."/>
            <person name="Pan Y.S."/>
            <person name="Xia L.Y."/>
            <person name="Li J."/>
            <person name="Zhao F."/>
            <person name="Cao W.C."/>
        </authorList>
    </citation>
    <scope>NUCLEOTIDE SEQUENCE [LARGE SCALE GENOMIC DNA]</scope>
    <source>
        <strain evidence="1">Iper-2018</strain>
    </source>
</reference>